<dbReference type="OMA" id="PICDDYQ"/>
<comment type="subcellular location">
    <subcellularLocation>
        <location evidence="1">Secreted</location>
    </subcellularLocation>
</comment>
<dbReference type="InterPro" id="IPR053308">
    <property type="entry name" value="Vago-like"/>
</dbReference>
<keyword evidence="2" id="KW-0964">Secreted</keyword>
<dbReference type="InterPro" id="IPR029277">
    <property type="entry name" value="SVWC_dom"/>
</dbReference>
<sequence length="112" mass="12823">MQVLWVIMSLIIAVNAYESYLPDSRHPGVDDKCYLKETKEFIEFGKVHTPVGICEKFTCRDDFVIRVDHCPKYAVPEGREVIPIDLTLPFPECCVKLKYVDQEGNTVIRSTA</sequence>
<evidence type="ECO:0000256" key="3">
    <source>
        <dbReference type="SAM" id="SignalP"/>
    </source>
</evidence>
<feature type="chain" id="PRO_5031320978" description="Single domain-containing protein" evidence="3">
    <location>
        <begin position="17"/>
        <end position="112"/>
    </location>
</feature>
<dbReference type="GO" id="GO:0005576">
    <property type="term" value="C:extracellular region"/>
    <property type="evidence" value="ECO:0007669"/>
    <property type="project" value="UniProtKB-SubCell"/>
</dbReference>
<dbReference type="Pfam" id="PF15430">
    <property type="entry name" value="SVWC"/>
    <property type="match status" value="1"/>
</dbReference>
<organism evidence="5 6">
    <name type="scientific">Hermetia illucens</name>
    <name type="common">Black soldier fly</name>
    <dbReference type="NCBI Taxonomy" id="343691"/>
    <lineage>
        <taxon>Eukaryota</taxon>
        <taxon>Metazoa</taxon>
        <taxon>Ecdysozoa</taxon>
        <taxon>Arthropoda</taxon>
        <taxon>Hexapoda</taxon>
        <taxon>Insecta</taxon>
        <taxon>Pterygota</taxon>
        <taxon>Neoptera</taxon>
        <taxon>Endopterygota</taxon>
        <taxon>Diptera</taxon>
        <taxon>Brachycera</taxon>
        <taxon>Stratiomyomorpha</taxon>
        <taxon>Stratiomyidae</taxon>
        <taxon>Hermetiinae</taxon>
        <taxon>Hermetia</taxon>
    </lineage>
</organism>
<keyword evidence="6" id="KW-1185">Reference proteome</keyword>
<evidence type="ECO:0000259" key="4">
    <source>
        <dbReference type="SMART" id="SM01318"/>
    </source>
</evidence>
<evidence type="ECO:0000256" key="1">
    <source>
        <dbReference type="ARBA" id="ARBA00004613"/>
    </source>
</evidence>
<proteinExistence type="predicted"/>
<dbReference type="AlphaFoldDB" id="A0A7R8UU81"/>
<keyword evidence="3" id="KW-0732">Signal</keyword>
<dbReference type="OrthoDB" id="7390288at2759"/>
<reference evidence="5 6" key="1">
    <citation type="submission" date="2020-11" db="EMBL/GenBank/DDBJ databases">
        <authorList>
            <person name="Wallbank WR R."/>
            <person name="Pardo Diaz C."/>
            <person name="Kozak K."/>
            <person name="Martin S."/>
            <person name="Jiggins C."/>
            <person name="Moest M."/>
            <person name="Warren A I."/>
            <person name="Generalovic N T."/>
            <person name="Byers J.R.P. K."/>
            <person name="Montejo-Kovacevich G."/>
            <person name="Yen C E."/>
        </authorList>
    </citation>
    <scope>NUCLEOTIDE SEQUENCE [LARGE SCALE GENOMIC DNA]</scope>
</reference>
<dbReference type="SMART" id="SM01318">
    <property type="entry name" value="SVWC"/>
    <property type="match status" value="1"/>
</dbReference>
<evidence type="ECO:0000256" key="2">
    <source>
        <dbReference type="ARBA" id="ARBA00022525"/>
    </source>
</evidence>
<protein>
    <recommendedName>
        <fullName evidence="4">Single domain-containing protein</fullName>
    </recommendedName>
</protein>
<dbReference type="InParanoid" id="A0A7R8UU81"/>
<dbReference type="PANTHER" id="PTHR39957:SF1">
    <property type="entry name" value="AT09846P1-RELATED"/>
    <property type="match status" value="1"/>
</dbReference>
<dbReference type="PANTHER" id="PTHR39957">
    <property type="entry name" value="AT09846P1-RELATED"/>
    <property type="match status" value="1"/>
</dbReference>
<gene>
    <name evidence="5" type="ORF">HERILL_LOCUS9513</name>
</gene>
<feature type="domain" description="Single" evidence="4">
    <location>
        <begin position="33"/>
        <end position="99"/>
    </location>
</feature>
<dbReference type="FunCoup" id="A0A7R8UU81">
    <property type="interactions" value="54"/>
</dbReference>
<dbReference type="Proteomes" id="UP000594454">
    <property type="component" value="Chromosome 4"/>
</dbReference>
<evidence type="ECO:0000313" key="6">
    <source>
        <dbReference type="Proteomes" id="UP000594454"/>
    </source>
</evidence>
<dbReference type="EMBL" id="LR899012">
    <property type="protein sequence ID" value="CAD7086765.1"/>
    <property type="molecule type" value="Genomic_DNA"/>
</dbReference>
<accession>A0A7R8UU81</accession>
<feature type="signal peptide" evidence="3">
    <location>
        <begin position="1"/>
        <end position="16"/>
    </location>
</feature>
<evidence type="ECO:0000313" key="5">
    <source>
        <dbReference type="EMBL" id="CAD7086765.1"/>
    </source>
</evidence>
<name>A0A7R8UU81_HERIL</name>